<evidence type="ECO:0000256" key="2">
    <source>
        <dbReference type="SAM" id="Phobius"/>
    </source>
</evidence>
<gene>
    <name evidence="3" type="ORF">CY34DRAFT_134002</name>
</gene>
<reference evidence="4" key="2">
    <citation type="submission" date="2015-01" db="EMBL/GenBank/DDBJ databases">
        <title>Evolutionary Origins and Diversification of the Mycorrhizal Mutualists.</title>
        <authorList>
            <consortium name="DOE Joint Genome Institute"/>
            <consortium name="Mycorrhizal Genomics Consortium"/>
            <person name="Kohler A."/>
            <person name="Kuo A."/>
            <person name="Nagy L.G."/>
            <person name="Floudas D."/>
            <person name="Copeland A."/>
            <person name="Barry K.W."/>
            <person name="Cichocki N."/>
            <person name="Veneault-Fourrey C."/>
            <person name="LaButti K."/>
            <person name="Lindquist E.A."/>
            <person name="Lipzen A."/>
            <person name="Lundell T."/>
            <person name="Morin E."/>
            <person name="Murat C."/>
            <person name="Riley R."/>
            <person name="Ohm R."/>
            <person name="Sun H."/>
            <person name="Tunlid A."/>
            <person name="Henrissat B."/>
            <person name="Grigoriev I.V."/>
            <person name="Hibbett D.S."/>
            <person name="Martin F."/>
        </authorList>
    </citation>
    <scope>NUCLEOTIDE SEQUENCE [LARGE SCALE GENOMIC DNA]</scope>
    <source>
        <strain evidence="4">UH-Slu-Lm8-n1</strain>
    </source>
</reference>
<dbReference type="AlphaFoldDB" id="A0A0D0B8B8"/>
<protein>
    <submittedName>
        <fullName evidence="3">Uncharacterized protein</fullName>
    </submittedName>
</protein>
<sequence>MTTTMSYRTTQIISVLLYLSSSAYAQNYYPYTNWSGRIAGIVIGILILLLFFASCLVLARRRRRNRPFIISNPDANPQGGAPYSLPVWPGGQMYGPPPGPPPSHPYHTGNMNPYGFSNKDPESQPSPPPYVKNGEGVSMPQETVYSSVSGETISMKQRLVLMSLPIASRSPAGCVYGEP</sequence>
<evidence type="ECO:0000313" key="4">
    <source>
        <dbReference type="Proteomes" id="UP000054485"/>
    </source>
</evidence>
<dbReference type="OrthoDB" id="2691915at2759"/>
<evidence type="ECO:0000256" key="1">
    <source>
        <dbReference type="SAM" id="MobiDB-lite"/>
    </source>
</evidence>
<keyword evidence="2" id="KW-1133">Transmembrane helix</keyword>
<evidence type="ECO:0000313" key="3">
    <source>
        <dbReference type="EMBL" id="KIK42632.1"/>
    </source>
</evidence>
<keyword evidence="2" id="KW-0812">Transmembrane</keyword>
<feature type="transmembrane region" description="Helical" evidence="2">
    <location>
        <begin position="35"/>
        <end position="59"/>
    </location>
</feature>
<reference evidence="3 4" key="1">
    <citation type="submission" date="2014-04" db="EMBL/GenBank/DDBJ databases">
        <authorList>
            <consortium name="DOE Joint Genome Institute"/>
            <person name="Kuo A."/>
            <person name="Ruytinx J."/>
            <person name="Rineau F."/>
            <person name="Colpaert J."/>
            <person name="Kohler A."/>
            <person name="Nagy L.G."/>
            <person name="Floudas D."/>
            <person name="Copeland A."/>
            <person name="Barry K.W."/>
            <person name="Cichocki N."/>
            <person name="Veneault-Fourrey C."/>
            <person name="LaButti K."/>
            <person name="Lindquist E.A."/>
            <person name="Lipzen A."/>
            <person name="Lundell T."/>
            <person name="Morin E."/>
            <person name="Murat C."/>
            <person name="Sun H."/>
            <person name="Tunlid A."/>
            <person name="Henrissat B."/>
            <person name="Grigoriev I.V."/>
            <person name="Hibbett D.S."/>
            <person name="Martin F."/>
            <person name="Nordberg H.P."/>
            <person name="Cantor M.N."/>
            <person name="Hua S.X."/>
        </authorList>
    </citation>
    <scope>NUCLEOTIDE SEQUENCE [LARGE SCALE GENOMIC DNA]</scope>
    <source>
        <strain evidence="3 4">UH-Slu-Lm8-n1</strain>
    </source>
</reference>
<feature type="region of interest" description="Disordered" evidence="1">
    <location>
        <begin position="92"/>
        <end position="137"/>
    </location>
</feature>
<dbReference type="InParanoid" id="A0A0D0B8B8"/>
<dbReference type="EMBL" id="KN835233">
    <property type="protein sequence ID" value="KIK42632.1"/>
    <property type="molecule type" value="Genomic_DNA"/>
</dbReference>
<keyword evidence="2" id="KW-0472">Membrane</keyword>
<accession>A0A0D0B8B8</accession>
<dbReference type="STRING" id="930992.A0A0D0B8B8"/>
<organism evidence="3 4">
    <name type="scientific">Suillus luteus UH-Slu-Lm8-n1</name>
    <dbReference type="NCBI Taxonomy" id="930992"/>
    <lineage>
        <taxon>Eukaryota</taxon>
        <taxon>Fungi</taxon>
        <taxon>Dikarya</taxon>
        <taxon>Basidiomycota</taxon>
        <taxon>Agaricomycotina</taxon>
        <taxon>Agaricomycetes</taxon>
        <taxon>Agaricomycetidae</taxon>
        <taxon>Boletales</taxon>
        <taxon>Suillineae</taxon>
        <taxon>Suillaceae</taxon>
        <taxon>Suillus</taxon>
    </lineage>
</organism>
<dbReference type="Proteomes" id="UP000054485">
    <property type="component" value="Unassembled WGS sequence"/>
</dbReference>
<keyword evidence="4" id="KW-1185">Reference proteome</keyword>
<dbReference type="HOGENOM" id="CLU_1504412_0_0_1"/>
<feature type="compositionally biased region" description="Pro residues" evidence="1">
    <location>
        <begin position="95"/>
        <end position="104"/>
    </location>
</feature>
<proteinExistence type="predicted"/>
<name>A0A0D0B8B8_9AGAM</name>